<evidence type="ECO:0000313" key="1">
    <source>
        <dbReference type="EMBL" id="ODN01887.1"/>
    </source>
</evidence>
<accession>A0A1D2N9I2</accession>
<reference evidence="1 2" key="1">
    <citation type="journal article" date="2016" name="Genome Biol. Evol.">
        <title>Gene Family Evolution Reflects Adaptation to Soil Environmental Stressors in the Genome of the Collembolan Orchesella cincta.</title>
        <authorList>
            <person name="Faddeeva-Vakhrusheva A."/>
            <person name="Derks M.F."/>
            <person name="Anvar S.Y."/>
            <person name="Agamennone V."/>
            <person name="Suring W."/>
            <person name="Smit S."/>
            <person name="van Straalen N.M."/>
            <person name="Roelofs D."/>
        </authorList>
    </citation>
    <scope>NUCLEOTIDE SEQUENCE [LARGE SCALE GENOMIC DNA]</scope>
    <source>
        <tissue evidence="1">Mixed pool</tissue>
    </source>
</reference>
<sequence>APKPFTKTVCTLENNPLSFLDLGTAQRVFHHVEEYYDHVSGPNGQNIAETNECYKGAGKLPTSQEFFNKAAHPNSCICI</sequence>
<organism evidence="1 2">
    <name type="scientific">Orchesella cincta</name>
    <name type="common">Springtail</name>
    <name type="synonym">Podura cincta</name>
    <dbReference type="NCBI Taxonomy" id="48709"/>
    <lineage>
        <taxon>Eukaryota</taxon>
        <taxon>Metazoa</taxon>
        <taxon>Ecdysozoa</taxon>
        <taxon>Arthropoda</taxon>
        <taxon>Hexapoda</taxon>
        <taxon>Collembola</taxon>
        <taxon>Entomobryomorpha</taxon>
        <taxon>Entomobryoidea</taxon>
        <taxon>Orchesellidae</taxon>
        <taxon>Orchesellinae</taxon>
        <taxon>Orchesella</taxon>
    </lineage>
</organism>
<feature type="non-terminal residue" evidence="1">
    <location>
        <position position="1"/>
    </location>
</feature>
<gene>
    <name evidence="1" type="ORF">Ocin01_04787</name>
</gene>
<evidence type="ECO:0000313" key="2">
    <source>
        <dbReference type="Proteomes" id="UP000094527"/>
    </source>
</evidence>
<dbReference type="AlphaFoldDB" id="A0A1D2N9I2"/>
<keyword evidence="2" id="KW-1185">Reference proteome</keyword>
<comment type="caution">
    <text evidence="1">The sequence shown here is derived from an EMBL/GenBank/DDBJ whole genome shotgun (WGS) entry which is preliminary data.</text>
</comment>
<dbReference type="EMBL" id="LJIJ01000135">
    <property type="protein sequence ID" value="ODN01887.1"/>
    <property type="molecule type" value="Genomic_DNA"/>
</dbReference>
<name>A0A1D2N9I2_ORCCI</name>
<proteinExistence type="predicted"/>
<dbReference type="Proteomes" id="UP000094527">
    <property type="component" value="Unassembled WGS sequence"/>
</dbReference>
<protein>
    <submittedName>
        <fullName evidence="1">Uncharacterized protein</fullName>
    </submittedName>
</protein>